<sequence>MLALYLPVLLYAFSTFDVEEDTAYIRDVEPIVVGQENVVLGQPYEATAYLAASGDTEIGVQTSDDRLQIDGERLSMQTGSLLPEGEDEQVVEYTAELTFEQVNGETASRPVTGQFTVRRPEVIAQSVATDALYRQTLNEIRIDVPGLEEQPLRLVSGGQSQEGRTLSLSPSGEEVSVEAYLIQEGSDDVFLGTRTFNVIQPPLPSIRVLNAGGDELQASDRVSLARPNVRFDFEPDPEFASRYAQDARYSIGQVRVSYRRGLGASQELGTFDLGSNNQLNLAGQLTGLQPDDTIFLELENVARVNHAGQRIPIDNDLGSASQTFSFSLGG</sequence>
<protein>
    <submittedName>
        <fullName evidence="1">Uncharacterized protein</fullName>
    </submittedName>
</protein>
<dbReference type="Proteomes" id="UP000221024">
    <property type="component" value="Unassembled WGS sequence"/>
</dbReference>
<dbReference type="EMBL" id="PDEP01000006">
    <property type="protein sequence ID" value="PEN07059.1"/>
    <property type="molecule type" value="Genomic_DNA"/>
</dbReference>
<dbReference type="AlphaFoldDB" id="A0A2H3NPL3"/>
<reference evidence="1 2" key="1">
    <citation type="submission" date="2017-10" db="EMBL/GenBank/DDBJ databases">
        <title>Draft genome of Longimonas halophila.</title>
        <authorList>
            <person name="Goh K.M."/>
            <person name="Shamsir M.S."/>
            <person name="Lim S.W."/>
        </authorList>
    </citation>
    <scope>NUCLEOTIDE SEQUENCE [LARGE SCALE GENOMIC DNA]</scope>
    <source>
        <strain evidence="1 2">KCTC 42399</strain>
    </source>
</reference>
<accession>A0A2H3NPL3</accession>
<evidence type="ECO:0000313" key="1">
    <source>
        <dbReference type="EMBL" id="PEN07059.1"/>
    </source>
</evidence>
<gene>
    <name evidence="1" type="ORF">CRI93_07935</name>
</gene>
<keyword evidence="2" id="KW-1185">Reference proteome</keyword>
<organism evidence="1 2">
    <name type="scientific">Longimonas halophila</name>
    <dbReference type="NCBI Taxonomy" id="1469170"/>
    <lineage>
        <taxon>Bacteria</taxon>
        <taxon>Pseudomonadati</taxon>
        <taxon>Rhodothermota</taxon>
        <taxon>Rhodothermia</taxon>
        <taxon>Rhodothermales</taxon>
        <taxon>Salisaetaceae</taxon>
        <taxon>Longimonas</taxon>
    </lineage>
</organism>
<evidence type="ECO:0000313" key="2">
    <source>
        <dbReference type="Proteomes" id="UP000221024"/>
    </source>
</evidence>
<comment type="caution">
    <text evidence="1">The sequence shown here is derived from an EMBL/GenBank/DDBJ whole genome shotgun (WGS) entry which is preliminary data.</text>
</comment>
<proteinExistence type="predicted"/>
<name>A0A2H3NPL3_9BACT</name>